<dbReference type="PANTHER" id="PTHR37984">
    <property type="entry name" value="PROTEIN CBG26694"/>
    <property type="match status" value="1"/>
</dbReference>
<proteinExistence type="predicted"/>
<dbReference type="AlphaFoldDB" id="F8P4A9"/>
<dbReference type="InterPro" id="IPR043502">
    <property type="entry name" value="DNA/RNA_pol_sf"/>
</dbReference>
<dbReference type="GeneID" id="18815419"/>
<dbReference type="EMBL" id="GL945438">
    <property type="protein sequence ID" value="EGO21447.1"/>
    <property type="molecule type" value="Genomic_DNA"/>
</dbReference>
<dbReference type="PANTHER" id="PTHR37984:SF5">
    <property type="entry name" value="PROTEIN NYNRIN-LIKE"/>
    <property type="match status" value="1"/>
</dbReference>
<evidence type="ECO:0000313" key="2">
    <source>
        <dbReference type="Proteomes" id="UP000008064"/>
    </source>
</evidence>
<dbReference type="RefSeq" id="XP_007321233.1">
    <property type="nucleotide sequence ID" value="XM_007321171.1"/>
</dbReference>
<dbReference type="OrthoDB" id="2684690at2759"/>
<dbReference type="Gene3D" id="3.30.70.270">
    <property type="match status" value="1"/>
</dbReference>
<dbReference type="InterPro" id="IPR043128">
    <property type="entry name" value="Rev_trsase/Diguanyl_cyclase"/>
</dbReference>
<name>F8P4A9_SERL9</name>
<sequence>MTVELYLTYFDSPKTPFQDEWPNGDINTISVLVTHILVPIYDDSGTICGYVQREQQPTGQMRQHLANSNSLNPTIQLMTVPVKRKKNNGGIISQKTTGMSTLKGPEEHVLRTKRVLQRLHDNDLYLKLEKCMFDVNEIEYLGMIICHNQVKMDPVKLAGIKDWPTPTNIHVV</sequence>
<gene>
    <name evidence="1" type="ORF">SERLADRAFT_440705</name>
</gene>
<dbReference type="Proteomes" id="UP000008064">
    <property type="component" value="Unassembled WGS sequence"/>
</dbReference>
<dbReference type="KEGG" id="sla:SERLADRAFT_440705"/>
<reference evidence="2" key="1">
    <citation type="journal article" date="2011" name="Science">
        <title>The plant cell wall-decomposing machinery underlies the functional diversity of forest fungi.</title>
        <authorList>
            <person name="Eastwood D.C."/>
            <person name="Floudas D."/>
            <person name="Binder M."/>
            <person name="Majcherczyk A."/>
            <person name="Schneider P."/>
            <person name="Aerts A."/>
            <person name="Asiegbu F.O."/>
            <person name="Baker S.E."/>
            <person name="Barry K."/>
            <person name="Bendiksby M."/>
            <person name="Blumentritt M."/>
            <person name="Coutinho P.M."/>
            <person name="Cullen D."/>
            <person name="de Vries R.P."/>
            <person name="Gathman A."/>
            <person name="Goodell B."/>
            <person name="Henrissat B."/>
            <person name="Ihrmark K."/>
            <person name="Kauserud H."/>
            <person name="Kohler A."/>
            <person name="LaButti K."/>
            <person name="Lapidus A."/>
            <person name="Lavin J.L."/>
            <person name="Lee Y.-H."/>
            <person name="Lindquist E."/>
            <person name="Lilly W."/>
            <person name="Lucas S."/>
            <person name="Morin E."/>
            <person name="Murat C."/>
            <person name="Oguiza J.A."/>
            <person name="Park J."/>
            <person name="Pisabarro A.G."/>
            <person name="Riley R."/>
            <person name="Rosling A."/>
            <person name="Salamov A."/>
            <person name="Schmidt O."/>
            <person name="Schmutz J."/>
            <person name="Skrede I."/>
            <person name="Stenlid J."/>
            <person name="Wiebenga A."/>
            <person name="Xie X."/>
            <person name="Kuees U."/>
            <person name="Hibbett D.S."/>
            <person name="Hoffmeister D."/>
            <person name="Hoegberg N."/>
            <person name="Martin F."/>
            <person name="Grigoriev I.V."/>
            <person name="Watkinson S.C."/>
        </authorList>
    </citation>
    <scope>NUCLEOTIDE SEQUENCE [LARGE SCALE GENOMIC DNA]</scope>
    <source>
        <strain evidence="2">S7.9</strain>
    </source>
</reference>
<accession>F8P4A9</accession>
<protein>
    <submittedName>
        <fullName evidence="1">Uncharacterized protein</fullName>
    </submittedName>
</protein>
<dbReference type="SUPFAM" id="SSF56672">
    <property type="entry name" value="DNA/RNA polymerases"/>
    <property type="match status" value="1"/>
</dbReference>
<dbReference type="InterPro" id="IPR050951">
    <property type="entry name" value="Retrovirus_Pol_polyprotein"/>
</dbReference>
<organism evidence="2">
    <name type="scientific">Serpula lacrymans var. lacrymans (strain S7.9)</name>
    <name type="common">Dry rot fungus</name>
    <dbReference type="NCBI Taxonomy" id="578457"/>
    <lineage>
        <taxon>Eukaryota</taxon>
        <taxon>Fungi</taxon>
        <taxon>Dikarya</taxon>
        <taxon>Basidiomycota</taxon>
        <taxon>Agaricomycotina</taxon>
        <taxon>Agaricomycetes</taxon>
        <taxon>Agaricomycetidae</taxon>
        <taxon>Boletales</taxon>
        <taxon>Coniophorineae</taxon>
        <taxon>Serpulaceae</taxon>
        <taxon>Serpula</taxon>
    </lineage>
</organism>
<dbReference type="HOGENOM" id="CLU_1556197_0_0_1"/>
<evidence type="ECO:0000313" key="1">
    <source>
        <dbReference type="EMBL" id="EGO21447.1"/>
    </source>
</evidence>